<dbReference type="Pfam" id="PF02891">
    <property type="entry name" value="zf-MIZ"/>
    <property type="match status" value="1"/>
</dbReference>
<dbReference type="Gene3D" id="6.10.140.2220">
    <property type="match status" value="1"/>
</dbReference>
<dbReference type="Pfam" id="PF01753">
    <property type="entry name" value="zf-MYND"/>
    <property type="match status" value="1"/>
</dbReference>
<dbReference type="GO" id="GO:0016925">
    <property type="term" value="P:protein sumoylation"/>
    <property type="evidence" value="ECO:0007669"/>
    <property type="project" value="TreeGrafter"/>
</dbReference>
<evidence type="ECO:0000256" key="1">
    <source>
        <dbReference type="ARBA" id="ARBA00022723"/>
    </source>
</evidence>
<evidence type="ECO:0000259" key="5">
    <source>
        <dbReference type="PROSITE" id="PS50865"/>
    </source>
</evidence>
<accession>X6LQK8</accession>
<dbReference type="InterPro" id="IPR004181">
    <property type="entry name" value="Znf_MIZ"/>
</dbReference>
<dbReference type="InterPro" id="IPR013083">
    <property type="entry name" value="Znf_RING/FYVE/PHD"/>
</dbReference>
<keyword evidence="8" id="KW-1185">Reference proteome</keyword>
<dbReference type="Gene3D" id="3.30.40.10">
    <property type="entry name" value="Zinc/RING finger domain, C3HC4 (zinc finger)"/>
    <property type="match status" value="1"/>
</dbReference>
<gene>
    <name evidence="7" type="ORF">RFI_33518</name>
</gene>
<name>X6LQK8_RETFI</name>
<feature type="non-terminal residue" evidence="7">
    <location>
        <position position="304"/>
    </location>
</feature>
<dbReference type="PROSITE" id="PS01360">
    <property type="entry name" value="ZF_MYND_1"/>
    <property type="match status" value="1"/>
</dbReference>
<evidence type="ECO:0000313" key="7">
    <source>
        <dbReference type="EMBL" id="ETO03884.1"/>
    </source>
</evidence>
<comment type="caution">
    <text evidence="7">The sequence shown here is derived from an EMBL/GenBank/DDBJ whole genome shotgun (WGS) entry which is preliminary data.</text>
</comment>
<proteinExistence type="predicted"/>
<protein>
    <submittedName>
        <fullName evidence="7">Uncharacterized protein</fullName>
    </submittedName>
</protein>
<organism evidence="7 8">
    <name type="scientific">Reticulomyxa filosa</name>
    <dbReference type="NCBI Taxonomy" id="46433"/>
    <lineage>
        <taxon>Eukaryota</taxon>
        <taxon>Sar</taxon>
        <taxon>Rhizaria</taxon>
        <taxon>Retaria</taxon>
        <taxon>Foraminifera</taxon>
        <taxon>Monothalamids</taxon>
        <taxon>Reticulomyxidae</taxon>
        <taxon>Reticulomyxa</taxon>
    </lineage>
</organism>
<dbReference type="PROSITE" id="PS50865">
    <property type="entry name" value="ZF_MYND_2"/>
    <property type="match status" value="1"/>
</dbReference>
<dbReference type="InterPro" id="IPR002893">
    <property type="entry name" value="Znf_MYND"/>
</dbReference>
<dbReference type="CDD" id="cd16650">
    <property type="entry name" value="SP-RING_PIAS-like"/>
    <property type="match status" value="1"/>
</dbReference>
<keyword evidence="1" id="KW-0479">Metal-binding</keyword>
<feature type="non-terminal residue" evidence="7">
    <location>
        <position position="1"/>
    </location>
</feature>
<keyword evidence="3" id="KW-0862">Zinc</keyword>
<feature type="domain" description="SP-RING-type" evidence="6">
    <location>
        <begin position="173"/>
        <end position="258"/>
    </location>
</feature>
<evidence type="ECO:0000256" key="3">
    <source>
        <dbReference type="ARBA" id="ARBA00022833"/>
    </source>
</evidence>
<sequence>RKQLHMRLFGEQTKTHQDWNTSQCDVTINNKQLIIDRKNIKTSSTKQKGYNVVKPLDISEHADTCMDIELASNAAFQGAVIVEIVRVTTVHEMARRVEARSTVCEVQNGRPLFGKKCAICDQTKDLLRCSRCKGVWYCGTTHQAQDWPFHQTICQSAENRPRLPEMKKEVATVEDDVCVGQTKVSLRCPLSIIRIQTPVRGCHCIHPQCLDLESYLAFSHRTGNWQCPVCTQPLKFEELCVDYKMMQILKNTTDDIDTVRLNPDGTYQIVTLQEQIAEDEKCKDIRKKKRTFSQIMASDSNVTS</sequence>
<dbReference type="GO" id="GO:0061665">
    <property type="term" value="F:SUMO ligase activity"/>
    <property type="evidence" value="ECO:0007669"/>
    <property type="project" value="TreeGrafter"/>
</dbReference>
<dbReference type="PANTHER" id="PTHR10782:SF4">
    <property type="entry name" value="TONALLI, ISOFORM E"/>
    <property type="match status" value="1"/>
</dbReference>
<evidence type="ECO:0000259" key="6">
    <source>
        <dbReference type="PROSITE" id="PS51044"/>
    </source>
</evidence>
<dbReference type="GO" id="GO:0008270">
    <property type="term" value="F:zinc ion binding"/>
    <property type="evidence" value="ECO:0007669"/>
    <property type="project" value="UniProtKB-KW"/>
</dbReference>
<reference evidence="7 8" key="1">
    <citation type="journal article" date="2013" name="Curr. Biol.">
        <title>The Genome of the Foraminiferan Reticulomyxa filosa.</title>
        <authorList>
            <person name="Glockner G."/>
            <person name="Hulsmann N."/>
            <person name="Schleicher M."/>
            <person name="Noegel A.A."/>
            <person name="Eichinger L."/>
            <person name="Gallinger C."/>
            <person name="Pawlowski J."/>
            <person name="Sierra R."/>
            <person name="Euteneuer U."/>
            <person name="Pillet L."/>
            <person name="Moustafa A."/>
            <person name="Platzer M."/>
            <person name="Groth M."/>
            <person name="Szafranski K."/>
            <person name="Schliwa M."/>
        </authorList>
    </citation>
    <scope>NUCLEOTIDE SEQUENCE [LARGE SCALE GENOMIC DNA]</scope>
</reference>
<evidence type="ECO:0000313" key="8">
    <source>
        <dbReference type="Proteomes" id="UP000023152"/>
    </source>
</evidence>
<evidence type="ECO:0000256" key="2">
    <source>
        <dbReference type="ARBA" id="ARBA00022771"/>
    </source>
</evidence>
<dbReference type="GO" id="GO:0000785">
    <property type="term" value="C:chromatin"/>
    <property type="evidence" value="ECO:0007669"/>
    <property type="project" value="TreeGrafter"/>
</dbReference>
<evidence type="ECO:0000256" key="4">
    <source>
        <dbReference type="PROSITE-ProRule" id="PRU00134"/>
    </source>
</evidence>
<dbReference type="EMBL" id="ASPP01031470">
    <property type="protein sequence ID" value="ETO03884.1"/>
    <property type="molecule type" value="Genomic_DNA"/>
</dbReference>
<feature type="domain" description="MYND-type" evidence="5">
    <location>
        <begin position="117"/>
        <end position="154"/>
    </location>
</feature>
<keyword evidence="2 4" id="KW-0863">Zinc-finger</keyword>
<dbReference type="AlphaFoldDB" id="X6LQK8"/>
<dbReference type="PANTHER" id="PTHR10782">
    <property type="entry name" value="ZINC FINGER MIZ DOMAIN-CONTAINING PROTEIN"/>
    <property type="match status" value="1"/>
</dbReference>
<dbReference type="OrthoDB" id="28127at2759"/>
<dbReference type="PROSITE" id="PS51044">
    <property type="entry name" value="ZF_SP_RING"/>
    <property type="match status" value="1"/>
</dbReference>
<dbReference type="Proteomes" id="UP000023152">
    <property type="component" value="Unassembled WGS sequence"/>
</dbReference>
<dbReference type="SUPFAM" id="SSF144232">
    <property type="entry name" value="HIT/MYND zinc finger-like"/>
    <property type="match status" value="1"/>
</dbReference>